<dbReference type="PANTHER" id="PTHR33463:SF64">
    <property type="entry name" value="NB-ARC DOMAIN-CONTAINING PROTEIN"/>
    <property type="match status" value="1"/>
</dbReference>
<dbReference type="GO" id="GO:0043531">
    <property type="term" value="F:ADP binding"/>
    <property type="evidence" value="ECO:0007669"/>
    <property type="project" value="InterPro"/>
</dbReference>
<dbReference type="EnsemblPlants" id="EMT11427">
    <property type="protein sequence ID" value="EMT11427"/>
    <property type="gene ID" value="F775_21299"/>
</dbReference>
<reference evidence="4" key="1">
    <citation type="submission" date="2015-06" db="UniProtKB">
        <authorList>
            <consortium name="EnsemblPlants"/>
        </authorList>
    </citation>
    <scope>IDENTIFICATION</scope>
</reference>
<dbReference type="InterPro" id="IPR032675">
    <property type="entry name" value="LRR_dom_sf"/>
</dbReference>
<feature type="domain" description="NB-ARC" evidence="2">
    <location>
        <begin position="211"/>
        <end position="336"/>
    </location>
</feature>
<dbReference type="AlphaFoldDB" id="M8B3V6"/>
<evidence type="ECO:0000256" key="1">
    <source>
        <dbReference type="ARBA" id="ARBA00008894"/>
    </source>
</evidence>
<proteinExistence type="inferred from homology"/>
<dbReference type="SUPFAM" id="SSF52058">
    <property type="entry name" value="L domain-like"/>
    <property type="match status" value="1"/>
</dbReference>
<name>M8B3V6_AEGTA</name>
<dbReference type="PANTHER" id="PTHR33463">
    <property type="entry name" value="NB-ARC DOMAIN-CONTAINING PROTEIN-RELATED"/>
    <property type="match status" value="1"/>
</dbReference>
<evidence type="ECO:0000313" key="4">
    <source>
        <dbReference type="EnsemblPlants" id="EMT11427"/>
    </source>
</evidence>
<dbReference type="ExpressionAtlas" id="M8B3V6">
    <property type="expression patterns" value="baseline"/>
</dbReference>
<dbReference type="InterPro" id="IPR002182">
    <property type="entry name" value="NB-ARC"/>
</dbReference>
<dbReference type="InterPro" id="IPR057135">
    <property type="entry name" value="At4g27190-like_LRR"/>
</dbReference>
<evidence type="ECO:0000259" key="2">
    <source>
        <dbReference type="Pfam" id="PF00931"/>
    </source>
</evidence>
<protein>
    <submittedName>
        <fullName evidence="4">Uncharacterized protein</fullName>
    </submittedName>
</protein>
<dbReference type="InterPro" id="IPR050905">
    <property type="entry name" value="Plant_NBS-LRR"/>
</dbReference>
<sequence length="1176" mass="132957">MATQNKEAPDLSSMRRGVLLSMMDLGTSLFKEGWSGNDGILVVDCVVGLRHCGDVCSNVGMDLGRAARSGVRWRLRGAVPPDSFNDNGFEPLWSKVEEVPGKGQHEKPLFLFYGDGGVASFSSRLSIPRQHVQGMVHGIVHCRVAGYFSIRTSVWSGLRRPSMKEPKIVMFPLISRKLNLPSNPFGLPCLTPERSGVIITVVYTGAKDVDEAKEAIFRILQNKGEARVIYFHGWSGLGASTVLRSIAEVIPSKRTTPELCFDKIIHIDCSEWKGRRTLQRAIAEELQLDSSIMAILDKQDIDDDFNGVNEISRDEITTVSREIYHNLKDNRFMLIFHSRSDDEIDFFPLGVPSFGKFTENIMIWTYRRRILTITEHEEHKVIQKLRYTHLLAYDRENYLTSGELYALLCKETALIVDDYPCMRGLNPMMVADCYVYTLFLQRSFHNKTSSDWVGVASNCWICDGILQKDITLEICDTLHRDISWECDDNVLTKFKKDSKLPFLVVKEDGVYEEGQYRWISTRSRDREIHGMKCLPEETSSFFLEFVMSDRPVALPDGLFEHSNNLGVLFLCCCAFNFASPPFLKCHSLRFLGLDNCTDEKTGEGKEHTGWVCLHSLWVLDLRYTDWNEILSPAKMHLMDNLMELSIEGVWSWKYTACLQGQLPNLQRLRVIKPKRGPDISIGPRNSFMDKTKLEILDLSGNTEMKILPNSLSTASSLQVLILDGCNALQNIVVPDELPELLKSFSFDGYGPGSHRTSTFKLPLKQERPLTPATEEGASISNISLKGCSQLGNLFLRGLPNLVELDLSGTAIKTLDFRTMVLEVPMLKRLFLLGYTRAGTSHPQPCIDQNKSYQLEAHVILVNARLARSLGRLLHNHYAAENVYLNIHVTSAVYSELNQSKVTEKEKNIDMYGDQVSLLELVQADRYSDVQSMVGDAPAAAFPKPPANNLDRHIEITEGRHVLDSGLGVVMTEFAESLHVHDVSTSASSPTGYSCKGYRWFNDGSFGKLQHLWLRSCPRLQFVLPVWVDSFPSLETLHIIHCGDLRHIFVLDDKWYPGKRSIQVVAFPRLTTIHLHDLPVLQQICEFKMVAPELKTIKIKGCWGMRRLPVVGASSGDMKKPTVEIEKDVWGALDWDEEVAPGHFEAPLHSRYYKKKLPRVSVLRCELVVAPIFLAFK</sequence>
<dbReference type="Gene3D" id="3.80.10.10">
    <property type="entry name" value="Ribonuclease Inhibitor"/>
    <property type="match status" value="2"/>
</dbReference>
<evidence type="ECO:0000259" key="3">
    <source>
        <dbReference type="Pfam" id="PF23247"/>
    </source>
</evidence>
<organism evidence="4">
    <name type="scientific">Aegilops tauschii</name>
    <name type="common">Tausch's goatgrass</name>
    <name type="synonym">Aegilops squarrosa</name>
    <dbReference type="NCBI Taxonomy" id="37682"/>
    <lineage>
        <taxon>Eukaryota</taxon>
        <taxon>Viridiplantae</taxon>
        <taxon>Streptophyta</taxon>
        <taxon>Embryophyta</taxon>
        <taxon>Tracheophyta</taxon>
        <taxon>Spermatophyta</taxon>
        <taxon>Magnoliopsida</taxon>
        <taxon>Liliopsida</taxon>
        <taxon>Poales</taxon>
        <taxon>Poaceae</taxon>
        <taxon>BOP clade</taxon>
        <taxon>Pooideae</taxon>
        <taxon>Triticodae</taxon>
        <taxon>Triticeae</taxon>
        <taxon>Triticinae</taxon>
        <taxon>Aegilops</taxon>
    </lineage>
</organism>
<accession>M8B3V6</accession>
<dbReference type="SUPFAM" id="SSF52540">
    <property type="entry name" value="P-loop containing nucleoside triphosphate hydrolases"/>
    <property type="match status" value="1"/>
</dbReference>
<dbReference type="Pfam" id="PF23247">
    <property type="entry name" value="LRR_RPS2"/>
    <property type="match status" value="1"/>
</dbReference>
<comment type="similarity">
    <text evidence="1">Belongs to the disease resistance NB-LRR family.</text>
</comment>
<dbReference type="InterPro" id="IPR027417">
    <property type="entry name" value="P-loop_NTPase"/>
</dbReference>
<feature type="domain" description="Disease resistance protein At4g27190-like leucine-rich repeats" evidence="3">
    <location>
        <begin position="995"/>
        <end position="1107"/>
    </location>
</feature>
<dbReference type="Pfam" id="PF00931">
    <property type="entry name" value="NB-ARC"/>
    <property type="match status" value="1"/>
</dbReference>